<dbReference type="InterPro" id="IPR011660">
    <property type="entry name" value="VapB-like"/>
</dbReference>
<sequence length="94" mass="10452">MSLMIILSRDIQALLEAKADQTGRTPEEILREALSHAGDRVAWRRAATPVPANLTKNELIAWMEEIAVRSAARPVADPRSIDEIIGYDDFGLPR</sequence>
<name>A0A1W6MRQ9_9HYPH</name>
<dbReference type="AlphaFoldDB" id="A0A1W6MRQ9"/>
<proteinExistence type="predicted"/>
<evidence type="ECO:0008006" key="3">
    <source>
        <dbReference type="Google" id="ProtNLM"/>
    </source>
</evidence>
<reference evidence="1 2" key="1">
    <citation type="submission" date="2017-02" db="EMBL/GenBank/DDBJ databases">
        <authorList>
            <person name="Peterson S.W."/>
        </authorList>
    </citation>
    <scope>NUCLEOTIDE SEQUENCE [LARGE SCALE GENOMIC DNA]</scope>
    <source>
        <strain evidence="1 2">S285</strain>
    </source>
</reference>
<dbReference type="Pfam" id="PF07704">
    <property type="entry name" value="PSK_trans_fac"/>
    <property type="match status" value="1"/>
</dbReference>
<accession>A0A1W6MRQ9</accession>
<protein>
    <recommendedName>
        <fullName evidence="3">PSK operon transcription factor</fullName>
    </recommendedName>
</protein>
<evidence type="ECO:0000313" key="2">
    <source>
        <dbReference type="Proteomes" id="UP000193978"/>
    </source>
</evidence>
<dbReference type="Proteomes" id="UP000193978">
    <property type="component" value="Chromosome"/>
</dbReference>
<keyword evidence="2" id="KW-1185">Reference proteome</keyword>
<gene>
    <name evidence="1" type="ORF">B1812_03185</name>
</gene>
<dbReference type="EMBL" id="CP019948">
    <property type="protein sequence ID" value="ARN80252.1"/>
    <property type="molecule type" value="Genomic_DNA"/>
</dbReference>
<organism evidence="1 2">
    <name type="scientific">Methylocystis bryophila</name>
    <dbReference type="NCBI Taxonomy" id="655015"/>
    <lineage>
        <taxon>Bacteria</taxon>
        <taxon>Pseudomonadati</taxon>
        <taxon>Pseudomonadota</taxon>
        <taxon>Alphaproteobacteria</taxon>
        <taxon>Hyphomicrobiales</taxon>
        <taxon>Methylocystaceae</taxon>
        <taxon>Methylocystis</taxon>
    </lineage>
</organism>
<dbReference type="KEGG" id="mbry:B1812_03185"/>
<evidence type="ECO:0000313" key="1">
    <source>
        <dbReference type="EMBL" id="ARN80252.1"/>
    </source>
</evidence>